<evidence type="ECO:0000259" key="4">
    <source>
        <dbReference type="Pfam" id="PF00931"/>
    </source>
</evidence>
<evidence type="ECO:0000313" key="8">
    <source>
        <dbReference type="EMBL" id="KDP44880.1"/>
    </source>
</evidence>
<evidence type="ECO:0000313" key="9">
    <source>
        <dbReference type="Proteomes" id="UP000027138"/>
    </source>
</evidence>
<evidence type="ECO:0000256" key="3">
    <source>
        <dbReference type="ARBA" id="ARBA00022821"/>
    </source>
</evidence>
<dbReference type="PANTHER" id="PTHR23155">
    <property type="entry name" value="DISEASE RESISTANCE PROTEIN RP"/>
    <property type="match status" value="1"/>
</dbReference>
<keyword evidence="2" id="KW-0547">Nucleotide-binding</keyword>
<evidence type="ECO:0000256" key="2">
    <source>
        <dbReference type="ARBA" id="ARBA00022741"/>
    </source>
</evidence>
<dbReference type="FunFam" id="3.40.50.300:FF:001091">
    <property type="entry name" value="Probable disease resistance protein At1g61300"/>
    <property type="match status" value="1"/>
</dbReference>
<dbReference type="Gene3D" id="1.20.5.4130">
    <property type="match status" value="1"/>
</dbReference>
<sequence length="914" mass="105605">MAEAIVCLAIERISNVLIHEAGFLHGLEDEVSQLQLELKEMQLFLKDADFKQEKDECIRNWVAEIRNVVYEAEDAVDTFLVNSVGKGVGIASFINKLASIFTRYYHLHEMEKQIKSLHIRIWDVTNNLQAYGIKSICEEVGTSSTHLRRSHPHFEGEDVVVKLEITTWELMSKLFKEEAQVSIISIFGLGGIGKTTLAKKIYNSVAVKKHFDSHAWIVISQEFSLKDALYEVLTQVGSPVNMAEKEKDLIFKVYSVLKQKRYLVVIDDIDEIETLHSLKSALPNGSIGSKILFTTRNKEVAMHTDLYVISPIELPFLTDDESWKLFCSKVFAANILEQHSFLPEFEKLGKEMVKHCQGLPLAIVLLGGLLATKKSLEEWEAVQRKLELEISKSHHGVHAILYMSYHDLPFRLKPCFLYLSQFPEKKHIHKTTLIRNWIAEGFVSKPLDGEEDETIEDVAEQYLEELVSRCIVQVHEMKYTKVSIKSCHIHDLIRDMCLSKAREENFLGVIRRHVSDYPGTNQNLQLTTRRVAAHLSADRQIDIAISYIPMLEGVCSLYYFIRNNDYILMTKQQKDFVFKNFRLLRVLNLQKLIVIYLPQEIGNMIHLRYLGLRETELRGLLPWSIGDLKNLYTLDVRDNYWISFPNVFWKLESLRHLLVDRTVARRFRLDTLTELETLKWIKAKNLIRRDAMSKLNNIRNIGIEFEKIEEADLILNSLIFASGRLRSLKMLMLPGGLFPSLEPLSSCQKLIKAKLYGHILEDSNSLHHNLEFLPASLSKLGLFGSKLKQDPMVILEKLPNLRFLALDEDSYQGSKLVCSANGFPQLERLHIRRLKEVEEWIVEENAMKCLETLCIIRVQKLKMLPQGLKSITTLQQLQIFWMPEEFKNRIQVIDGEEGEDFDKIRHIPSISMPY</sequence>
<keyword evidence="1" id="KW-0677">Repeat</keyword>
<dbReference type="Pfam" id="PF23598">
    <property type="entry name" value="LRR_14"/>
    <property type="match status" value="1"/>
</dbReference>
<dbReference type="GO" id="GO:0043531">
    <property type="term" value="F:ADP binding"/>
    <property type="evidence" value="ECO:0007669"/>
    <property type="project" value="InterPro"/>
</dbReference>
<feature type="domain" description="NB-ARC" evidence="4">
    <location>
        <begin position="169"/>
        <end position="334"/>
    </location>
</feature>
<dbReference type="InterPro" id="IPR002182">
    <property type="entry name" value="NB-ARC"/>
</dbReference>
<dbReference type="GO" id="GO:0098542">
    <property type="term" value="P:defense response to other organism"/>
    <property type="evidence" value="ECO:0007669"/>
    <property type="project" value="TreeGrafter"/>
</dbReference>
<dbReference type="InterPro" id="IPR038005">
    <property type="entry name" value="RX-like_CC"/>
</dbReference>
<dbReference type="Gene3D" id="3.40.50.300">
    <property type="entry name" value="P-loop containing nucleotide triphosphate hydrolases"/>
    <property type="match status" value="1"/>
</dbReference>
<name>A0A067LJN7_JATCU</name>
<organism evidence="8 9">
    <name type="scientific">Jatropha curcas</name>
    <name type="common">Barbados nut</name>
    <dbReference type="NCBI Taxonomy" id="180498"/>
    <lineage>
        <taxon>Eukaryota</taxon>
        <taxon>Viridiplantae</taxon>
        <taxon>Streptophyta</taxon>
        <taxon>Embryophyta</taxon>
        <taxon>Tracheophyta</taxon>
        <taxon>Spermatophyta</taxon>
        <taxon>Magnoliopsida</taxon>
        <taxon>eudicotyledons</taxon>
        <taxon>Gunneridae</taxon>
        <taxon>Pentapetalae</taxon>
        <taxon>rosids</taxon>
        <taxon>fabids</taxon>
        <taxon>Malpighiales</taxon>
        <taxon>Euphorbiaceae</taxon>
        <taxon>Crotonoideae</taxon>
        <taxon>Jatropheae</taxon>
        <taxon>Jatropha</taxon>
    </lineage>
</organism>
<keyword evidence="9" id="KW-1185">Reference proteome</keyword>
<dbReference type="Gene3D" id="3.80.10.10">
    <property type="entry name" value="Ribonuclease Inhibitor"/>
    <property type="match status" value="1"/>
</dbReference>
<dbReference type="SUPFAM" id="SSF52540">
    <property type="entry name" value="P-loop containing nucleoside triphosphate hydrolases"/>
    <property type="match status" value="1"/>
</dbReference>
<dbReference type="Gene3D" id="1.10.10.10">
    <property type="entry name" value="Winged helix-like DNA-binding domain superfamily/Winged helix DNA-binding domain"/>
    <property type="match status" value="1"/>
</dbReference>
<dbReference type="InterPro" id="IPR041118">
    <property type="entry name" value="Rx_N"/>
</dbReference>
<dbReference type="PANTHER" id="PTHR23155:SF1185">
    <property type="entry name" value="DISEASE RESISTANCE RPP8-LIKE PROTEIN 3-RELATED"/>
    <property type="match status" value="1"/>
</dbReference>
<feature type="domain" description="Disease resistance N-terminal" evidence="5">
    <location>
        <begin position="6"/>
        <end position="83"/>
    </location>
</feature>
<accession>A0A067LJN7</accession>
<evidence type="ECO:0000259" key="7">
    <source>
        <dbReference type="Pfam" id="PF23598"/>
    </source>
</evidence>
<dbReference type="EMBL" id="KK914240">
    <property type="protein sequence ID" value="KDP44880.1"/>
    <property type="molecule type" value="Genomic_DNA"/>
</dbReference>
<evidence type="ECO:0000256" key="1">
    <source>
        <dbReference type="ARBA" id="ARBA00022737"/>
    </source>
</evidence>
<reference evidence="8 9" key="1">
    <citation type="journal article" date="2014" name="PLoS ONE">
        <title>Global Analysis of Gene Expression Profiles in Physic Nut (Jatropha curcas L.) Seedlings Exposed to Salt Stress.</title>
        <authorList>
            <person name="Zhang L."/>
            <person name="Zhang C."/>
            <person name="Wu P."/>
            <person name="Chen Y."/>
            <person name="Li M."/>
            <person name="Jiang H."/>
            <person name="Wu G."/>
        </authorList>
    </citation>
    <scope>NUCLEOTIDE SEQUENCE [LARGE SCALE GENOMIC DNA]</scope>
    <source>
        <strain evidence="9">cv. GZQX0401</strain>
        <tissue evidence="8">Young leaves</tissue>
    </source>
</reference>
<dbReference type="InterPro" id="IPR055414">
    <property type="entry name" value="LRR_R13L4/SHOC2-like"/>
</dbReference>
<dbReference type="Pfam" id="PF00931">
    <property type="entry name" value="NB-ARC"/>
    <property type="match status" value="1"/>
</dbReference>
<dbReference type="CDD" id="cd14798">
    <property type="entry name" value="RX-CC_like"/>
    <property type="match status" value="1"/>
</dbReference>
<dbReference type="FunFam" id="1.10.10.10:FF:000322">
    <property type="entry name" value="Probable disease resistance protein At1g63360"/>
    <property type="match status" value="1"/>
</dbReference>
<dbReference type="InterPro" id="IPR032675">
    <property type="entry name" value="LRR_dom_sf"/>
</dbReference>
<dbReference type="OrthoDB" id="646178at2759"/>
<dbReference type="InterPro" id="IPR058922">
    <property type="entry name" value="WHD_DRP"/>
</dbReference>
<dbReference type="AlphaFoldDB" id="A0A067LJN7"/>
<dbReference type="InterPro" id="IPR036388">
    <property type="entry name" value="WH-like_DNA-bd_sf"/>
</dbReference>
<protein>
    <submittedName>
        <fullName evidence="8">Uncharacterized protein</fullName>
    </submittedName>
</protein>
<dbReference type="FunFam" id="1.10.8.430:FF:000003">
    <property type="entry name" value="Probable disease resistance protein At5g66910"/>
    <property type="match status" value="1"/>
</dbReference>
<dbReference type="Pfam" id="PF23559">
    <property type="entry name" value="WHD_DRP"/>
    <property type="match status" value="1"/>
</dbReference>
<evidence type="ECO:0000259" key="6">
    <source>
        <dbReference type="Pfam" id="PF23559"/>
    </source>
</evidence>
<feature type="domain" description="Disease resistance protein winged helix" evidence="6">
    <location>
        <begin position="422"/>
        <end position="496"/>
    </location>
</feature>
<dbReference type="InterPro" id="IPR044974">
    <property type="entry name" value="Disease_R_plants"/>
</dbReference>
<dbReference type="InterPro" id="IPR042197">
    <property type="entry name" value="Apaf_helical"/>
</dbReference>
<dbReference type="KEGG" id="jcu:105649229"/>
<dbReference type="Proteomes" id="UP000027138">
    <property type="component" value="Unassembled WGS sequence"/>
</dbReference>
<keyword evidence="3" id="KW-0611">Plant defense</keyword>
<dbReference type="PRINTS" id="PR00364">
    <property type="entry name" value="DISEASERSIST"/>
</dbReference>
<dbReference type="InterPro" id="IPR027417">
    <property type="entry name" value="P-loop_NTPase"/>
</dbReference>
<proteinExistence type="predicted"/>
<dbReference type="Pfam" id="PF18052">
    <property type="entry name" value="Rx_N"/>
    <property type="match status" value="1"/>
</dbReference>
<dbReference type="Gene3D" id="1.10.8.430">
    <property type="entry name" value="Helical domain of apoptotic protease-activating factors"/>
    <property type="match status" value="1"/>
</dbReference>
<gene>
    <name evidence="8" type="ORF">JCGZ_01380</name>
</gene>
<feature type="domain" description="Disease resistance R13L4/SHOC-2-like LRR" evidence="7">
    <location>
        <begin position="576"/>
        <end position="881"/>
    </location>
</feature>
<evidence type="ECO:0000259" key="5">
    <source>
        <dbReference type="Pfam" id="PF18052"/>
    </source>
</evidence>
<dbReference type="SUPFAM" id="SSF52058">
    <property type="entry name" value="L domain-like"/>
    <property type="match status" value="1"/>
</dbReference>